<dbReference type="InterPro" id="IPR000551">
    <property type="entry name" value="MerR-type_HTH_dom"/>
</dbReference>
<evidence type="ECO:0000256" key="2">
    <source>
        <dbReference type="SAM" id="Coils"/>
    </source>
</evidence>
<gene>
    <name evidence="4" type="ORF">BN10_800017</name>
</gene>
<dbReference type="OrthoDB" id="5345718at2"/>
<dbReference type="AlphaFoldDB" id="N0E2E7"/>
<sequence>MSAAAFAPGDETPVFVISVAAELAGMHAQTLRQYDRLGLVTPSRTRGGGRRYSARDVALLREVQRLSQDEGISLPGIARILQLENQVAALQERVAELSAELETRRRGIPDAHTRVFSVSPSGDVYAARPGERPRHLNSQALVLWSGRLGSSRT</sequence>
<dbReference type="CDD" id="cd04766">
    <property type="entry name" value="HTH_HspR"/>
    <property type="match status" value="1"/>
</dbReference>
<dbReference type="PANTHER" id="PTHR30204">
    <property type="entry name" value="REDOX-CYCLING DRUG-SENSING TRANSCRIPTIONAL ACTIVATOR SOXR"/>
    <property type="match status" value="1"/>
</dbReference>
<evidence type="ECO:0000256" key="1">
    <source>
        <dbReference type="ARBA" id="ARBA00023125"/>
    </source>
</evidence>
<organism evidence="4 5">
    <name type="scientific">Phycicoccus elongatus Lp2</name>
    <dbReference type="NCBI Taxonomy" id="1193181"/>
    <lineage>
        <taxon>Bacteria</taxon>
        <taxon>Bacillati</taxon>
        <taxon>Actinomycetota</taxon>
        <taxon>Actinomycetes</taxon>
        <taxon>Micrococcales</taxon>
        <taxon>Intrasporangiaceae</taxon>
        <taxon>Phycicoccus</taxon>
    </lineage>
</organism>
<dbReference type="SUPFAM" id="SSF46955">
    <property type="entry name" value="Putative DNA-binding domain"/>
    <property type="match status" value="1"/>
</dbReference>
<dbReference type="Pfam" id="PF13411">
    <property type="entry name" value="MerR_1"/>
    <property type="match status" value="1"/>
</dbReference>
<protein>
    <submittedName>
        <fullName evidence="4">Putative transcriptional regulator</fullName>
    </submittedName>
</protein>
<dbReference type="NCBIfam" id="NF047375">
    <property type="entry name" value="HeatShock_HspR"/>
    <property type="match status" value="1"/>
</dbReference>
<evidence type="ECO:0000313" key="5">
    <source>
        <dbReference type="Proteomes" id="UP000013167"/>
    </source>
</evidence>
<accession>N0E2E7</accession>
<proteinExistence type="predicted"/>
<comment type="caution">
    <text evidence="4">The sequence shown here is derived from an EMBL/GenBank/DDBJ whole genome shotgun (WGS) entry which is preliminary data.</text>
</comment>
<name>N0E2E7_9MICO</name>
<dbReference type="Gene3D" id="1.10.1660.10">
    <property type="match status" value="1"/>
</dbReference>
<feature type="coiled-coil region" evidence="2">
    <location>
        <begin position="80"/>
        <end position="107"/>
    </location>
</feature>
<dbReference type="STRING" id="1193181.BN10_800017"/>
<dbReference type="GO" id="GO:0003700">
    <property type="term" value="F:DNA-binding transcription factor activity"/>
    <property type="evidence" value="ECO:0007669"/>
    <property type="project" value="InterPro"/>
</dbReference>
<dbReference type="EMBL" id="CAIZ01000153">
    <property type="protein sequence ID" value="CCH71113.1"/>
    <property type="molecule type" value="Genomic_DNA"/>
</dbReference>
<dbReference type="GO" id="GO:0003677">
    <property type="term" value="F:DNA binding"/>
    <property type="evidence" value="ECO:0007669"/>
    <property type="project" value="UniProtKB-KW"/>
</dbReference>
<feature type="domain" description="HTH merR-type" evidence="3">
    <location>
        <begin position="14"/>
        <end position="83"/>
    </location>
</feature>
<keyword evidence="5" id="KW-1185">Reference proteome</keyword>
<dbReference type="HOGENOM" id="CLU_060077_7_1_11"/>
<evidence type="ECO:0000259" key="3">
    <source>
        <dbReference type="PROSITE" id="PS50937"/>
    </source>
</evidence>
<dbReference type="eggNOG" id="COG0789">
    <property type="taxonomic scope" value="Bacteria"/>
</dbReference>
<dbReference type="InterPro" id="IPR009061">
    <property type="entry name" value="DNA-bd_dom_put_sf"/>
</dbReference>
<dbReference type="PROSITE" id="PS50937">
    <property type="entry name" value="HTH_MERR_2"/>
    <property type="match status" value="1"/>
</dbReference>
<dbReference type="FunFam" id="1.10.1660.10:FF:000008">
    <property type="entry name" value="Heat shock transcriptional regulator"/>
    <property type="match status" value="1"/>
</dbReference>
<dbReference type="SMART" id="SM00422">
    <property type="entry name" value="HTH_MERR"/>
    <property type="match status" value="1"/>
</dbReference>
<reference evidence="4 5" key="1">
    <citation type="journal article" date="2013" name="ISME J.">
        <title>A metabolic model for members of the genus Tetrasphaera involved in enhanced biological phosphorus removal.</title>
        <authorList>
            <person name="Kristiansen R."/>
            <person name="Nguyen H.T.T."/>
            <person name="Saunders A.M."/>
            <person name="Nielsen J.L."/>
            <person name="Wimmer R."/>
            <person name="Le V.Q."/>
            <person name="McIlroy S.J."/>
            <person name="Petrovski S."/>
            <person name="Seviour R.J."/>
            <person name="Calteau A."/>
            <person name="Nielsen K.L."/>
            <person name="Nielsen P.H."/>
        </authorList>
    </citation>
    <scope>NUCLEOTIDE SEQUENCE [LARGE SCALE GENOMIC DNA]</scope>
    <source>
        <strain evidence="4 5">Lp2</strain>
    </source>
</reference>
<dbReference type="RefSeq" id="WP_010850945.1">
    <property type="nucleotide sequence ID" value="NZ_HF570956.1"/>
</dbReference>
<evidence type="ECO:0000313" key="4">
    <source>
        <dbReference type="EMBL" id="CCH71113.1"/>
    </source>
</evidence>
<dbReference type="Proteomes" id="UP000013167">
    <property type="component" value="Unassembled WGS sequence"/>
</dbReference>
<keyword evidence="2" id="KW-0175">Coiled coil</keyword>
<dbReference type="PANTHER" id="PTHR30204:SF58">
    <property type="entry name" value="HTH-TYPE TRANSCRIPTIONAL REGULATOR YFMP"/>
    <property type="match status" value="1"/>
</dbReference>
<keyword evidence="1" id="KW-0238">DNA-binding</keyword>
<dbReference type="InterPro" id="IPR047057">
    <property type="entry name" value="MerR_fam"/>
</dbReference>